<evidence type="ECO:0000259" key="1">
    <source>
        <dbReference type="Pfam" id="PF12937"/>
    </source>
</evidence>
<dbReference type="STRING" id="205917.A0A4Y9ZAD7"/>
<dbReference type="InterPro" id="IPR001810">
    <property type="entry name" value="F-box_dom"/>
</dbReference>
<dbReference type="OrthoDB" id="2269034at2759"/>
<keyword evidence="3" id="KW-1185">Reference proteome</keyword>
<gene>
    <name evidence="2" type="ORF">EVG20_g2252</name>
</gene>
<dbReference type="InterPro" id="IPR036047">
    <property type="entry name" value="F-box-like_dom_sf"/>
</dbReference>
<dbReference type="Gene3D" id="1.20.1280.50">
    <property type="match status" value="1"/>
</dbReference>
<organism evidence="2 3">
    <name type="scientific">Dentipellis fragilis</name>
    <dbReference type="NCBI Taxonomy" id="205917"/>
    <lineage>
        <taxon>Eukaryota</taxon>
        <taxon>Fungi</taxon>
        <taxon>Dikarya</taxon>
        <taxon>Basidiomycota</taxon>
        <taxon>Agaricomycotina</taxon>
        <taxon>Agaricomycetes</taxon>
        <taxon>Russulales</taxon>
        <taxon>Hericiaceae</taxon>
        <taxon>Dentipellis</taxon>
    </lineage>
</organism>
<protein>
    <recommendedName>
        <fullName evidence="1">F-box domain-containing protein</fullName>
    </recommendedName>
</protein>
<sequence length="534" mass="60936">MALRWARLVRDRKSKGRQGGKSCEDFRIIHFPPKVSAINRLPVEILSIIFSYEDDPAWRSPGLHFALRHEAVLSQVCRLWRAITLNMPFLWNRIALVHYDEHIVAQTYALLKRSKRVPLEIRVDWRPLWDLRHADYAAAYEGPVDYRREALRDALSALTRHVARWQLLLIRVDNQEVMQDALSAIASCSSAPLLEHLCLAAPTCNEEGREVPFDYSSALFSCSMPSLTYLSLRNSPSHWCGASTTGSLTVLKLHLPYDIPSASYADFMEMLARSPLLQVFWLSCVHTFEGYEDWVGERVLLPELEKLSFHNIGPDLGSKLLACLAITNLKRLELNLPDCWGSYETFVQELVTPYPETGQTILHSVTGLRVESIACQVDILSSMLYCLPKLSVLFIDHCHSSVFYLVLMRYMAQSIAENTEPQDEYTPLLLPLLDTVVLGDSDALVVRCLVEWRLMVDRRLRRLFVDSKMIMDIEEEDRLVEQLDVFGRVLTSPGKELMLDLDEVMDNLITTPKDCVHVIPAPTEQPPNTIALCR</sequence>
<reference evidence="2 3" key="1">
    <citation type="submission" date="2019-02" db="EMBL/GenBank/DDBJ databases">
        <title>Genome sequencing of the rare red list fungi Dentipellis fragilis.</title>
        <authorList>
            <person name="Buettner E."/>
            <person name="Kellner H."/>
        </authorList>
    </citation>
    <scope>NUCLEOTIDE SEQUENCE [LARGE SCALE GENOMIC DNA]</scope>
    <source>
        <strain evidence="2 3">DSM 105465</strain>
    </source>
</reference>
<dbReference type="Pfam" id="PF12937">
    <property type="entry name" value="F-box-like"/>
    <property type="match status" value="1"/>
</dbReference>
<dbReference type="InterPro" id="IPR032675">
    <property type="entry name" value="LRR_dom_sf"/>
</dbReference>
<evidence type="ECO:0000313" key="2">
    <source>
        <dbReference type="EMBL" id="TFY70761.1"/>
    </source>
</evidence>
<proteinExistence type="predicted"/>
<accession>A0A4Y9ZAD7</accession>
<comment type="caution">
    <text evidence="2">The sequence shown here is derived from an EMBL/GenBank/DDBJ whole genome shotgun (WGS) entry which is preliminary data.</text>
</comment>
<dbReference type="SUPFAM" id="SSF81383">
    <property type="entry name" value="F-box domain"/>
    <property type="match status" value="1"/>
</dbReference>
<evidence type="ECO:0000313" key="3">
    <source>
        <dbReference type="Proteomes" id="UP000298327"/>
    </source>
</evidence>
<feature type="domain" description="F-box" evidence="1">
    <location>
        <begin position="38"/>
        <end position="95"/>
    </location>
</feature>
<dbReference type="Proteomes" id="UP000298327">
    <property type="component" value="Unassembled WGS sequence"/>
</dbReference>
<name>A0A4Y9ZAD7_9AGAM</name>
<dbReference type="SUPFAM" id="SSF52047">
    <property type="entry name" value="RNI-like"/>
    <property type="match status" value="1"/>
</dbReference>
<dbReference type="EMBL" id="SEOQ01000084">
    <property type="protein sequence ID" value="TFY70761.1"/>
    <property type="molecule type" value="Genomic_DNA"/>
</dbReference>
<dbReference type="Gene3D" id="3.80.10.10">
    <property type="entry name" value="Ribonuclease Inhibitor"/>
    <property type="match status" value="1"/>
</dbReference>
<dbReference type="AlphaFoldDB" id="A0A4Y9ZAD7"/>